<proteinExistence type="predicted"/>
<evidence type="ECO:0000259" key="1">
    <source>
        <dbReference type="PROSITE" id="PS50181"/>
    </source>
</evidence>
<evidence type="ECO:0000313" key="3">
    <source>
        <dbReference type="Proteomes" id="UP000283269"/>
    </source>
</evidence>
<dbReference type="EMBL" id="NHYD01003948">
    <property type="protein sequence ID" value="PPQ68829.1"/>
    <property type="molecule type" value="Genomic_DNA"/>
</dbReference>
<organism evidence="2 3">
    <name type="scientific">Psilocybe cyanescens</name>
    <dbReference type="NCBI Taxonomy" id="93625"/>
    <lineage>
        <taxon>Eukaryota</taxon>
        <taxon>Fungi</taxon>
        <taxon>Dikarya</taxon>
        <taxon>Basidiomycota</taxon>
        <taxon>Agaricomycotina</taxon>
        <taxon>Agaricomycetes</taxon>
        <taxon>Agaricomycetidae</taxon>
        <taxon>Agaricales</taxon>
        <taxon>Agaricineae</taxon>
        <taxon>Strophariaceae</taxon>
        <taxon>Psilocybe</taxon>
    </lineage>
</organism>
<dbReference type="Proteomes" id="UP000283269">
    <property type="component" value="Unassembled WGS sequence"/>
</dbReference>
<dbReference type="SUPFAM" id="SSF81383">
    <property type="entry name" value="F-box domain"/>
    <property type="match status" value="1"/>
</dbReference>
<dbReference type="PROSITE" id="PS50181">
    <property type="entry name" value="FBOX"/>
    <property type="match status" value="1"/>
</dbReference>
<name>A0A409VRG5_PSICY</name>
<dbReference type="InParanoid" id="A0A409VRG5"/>
<dbReference type="AlphaFoldDB" id="A0A409VRG5"/>
<dbReference type="OrthoDB" id="3054030at2759"/>
<protein>
    <recommendedName>
        <fullName evidence="1">F-box domain-containing protein</fullName>
    </recommendedName>
</protein>
<dbReference type="Pfam" id="PF12937">
    <property type="entry name" value="F-box-like"/>
    <property type="match status" value="1"/>
</dbReference>
<feature type="domain" description="F-box" evidence="1">
    <location>
        <begin position="3"/>
        <end position="48"/>
    </location>
</feature>
<sequence length="598" mass="68042">MNPTSLLHLPTELLLKIVCELESKDLLNLGKLCRRLNLVAVPILLKEVGLPDPESSCIVKASSHRYTDELAALSIYFPLSTINNFYCIISHRHDLEETFVPPSYISWLIGNIRRVNSLISRLSSVGTVSLVIDSWGSGWSLRSDVVRDFITSVLELAETIMRKSCTSLQILHFHPTTVETNYNFERFEAPTTSKKLVRSIQNLTNRLVRRRVQERDLNFVGNGWRYHKAPSLFPIYCAIPRISQSRLTHIDLNSEFLLLPPFSAWTFEVLKSSPICTLVISLPSSITKEEFALYHFPRIAESVPKLQEIRCAFPDDHFLKTVVENLHLLPLLRKILFGLSFPTECMPMVTSTPSTIKRINLRYLSSFTGSPDQAAYFLRGPVLCPDLQFINLISDSSYQSHTFETDYWSLAKQLGSISNSILEMGIKPCISLCLANIQEGTPPVSDGTTNCFQHLPIVSRLTLGVQRFSAWYDMYDAPTSHQLLIDSTLAWLNIFRGLTYLTLVVKCDQSIDHQSQLRILSAMKIEYPGLVSVNVVNLTVHPKTYHYHWSNAHDDWERGTNDIPTTPSYKRKSRERAGLVVLQFLHPINSRDLLDAQY</sequence>
<dbReference type="InterPro" id="IPR001810">
    <property type="entry name" value="F-box_dom"/>
</dbReference>
<gene>
    <name evidence="2" type="ORF">CVT25_008877</name>
</gene>
<dbReference type="InterPro" id="IPR036047">
    <property type="entry name" value="F-box-like_dom_sf"/>
</dbReference>
<reference evidence="2 3" key="1">
    <citation type="journal article" date="2018" name="Evol. Lett.">
        <title>Horizontal gene cluster transfer increased hallucinogenic mushroom diversity.</title>
        <authorList>
            <person name="Reynolds H.T."/>
            <person name="Vijayakumar V."/>
            <person name="Gluck-Thaler E."/>
            <person name="Korotkin H.B."/>
            <person name="Matheny P.B."/>
            <person name="Slot J.C."/>
        </authorList>
    </citation>
    <scope>NUCLEOTIDE SEQUENCE [LARGE SCALE GENOMIC DNA]</scope>
    <source>
        <strain evidence="2 3">2631</strain>
    </source>
</reference>
<accession>A0A409VRG5</accession>
<keyword evidence="3" id="KW-1185">Reference proteome</keyword>
<evidence type="ECO:0000313" key="2">
    <source>
        <dbReference type="EMBL" id="PPQ68829.1"/>
    </source>
</evidence>
<comment type="caution">
    <text evidence="2">The sequence shown here is derived from an EMBL/GenBank/DDBJ whole genome shotgun (WGS) entry which is preliminary data.</text>
</comment>